<dbReference type="InterPro" id="IPR016181">
    <property type="entry name" value="Acyl_CoA_acyltransferase"/>
</dbReference>
<accession>A0ABV2D3M5</accession>
<evidence type="ECO:0000259" key="1">
    <source>
        <dbReference type="Pfam" id="PF00583"/>
    </source>
</evidence>
<protein>
    <submittedName>
        <fullName evidence="2">GNAT family N-acetyltransferase</fullName>
        <ecNumber evidence="2">2.3.1.-</ecNumber>
    </submittedName>
</protein>
<dbReference type="EMBL" id="JBEWLY010000022">
    <property type="protein sequence ID" value="MET1756482.1"/>
    <property type="molecule type" value="Genomic_DNA"/>
</dbReference>
<feature type="non-terminal residue" evidence="2">
    <location>
        <position position="96"/>
    </location>
</feature>
<keyword evidence="2" id="KW-0808">Transferase</keyword>
<keyword evidence="2" id="KW-0012">Acyltransferase</keyword>
<dbReference type="Pfam" id="PF00583">
    <property type="entry name" value="Acetyltransf_1"/>
    <property type="match status" value="1"/>
</dbReference>
<dbReference type="SUPFAM" id="SSF55729">
    <property type="entry name" value="Acyl-CoA N-acyltransferases (Nat)"/>
    <property type="match status" value="1"/>
</dbReference>
<dbReference type="GO" id="GO:0016746">
    <property type="term" value="F:acyltransferase activity"/>
    <property type="evidence" value="ECO:0007669"/>
    <property type="project" value="UniProtKB-KW"/>
</dbReference>
<comment type="caution">
    <text evidence="2">The sequence shown here is derived from an EMBL/GenBank/DDBJ whole genome shotgun (WGS) entry which is preliminary data.</text>
</comment>
<dbReference type="CDD" id="cd04301">
    <property type="entry name" value="NAT_SF"/>
    <property type="match status" value="1"/>
</dbReference>
<proteinExistence type="predicted"/>
<keyword evidence="3" id="KW-1185">Reference proteome</keyword>
<sequence>MTCNGTMGRAEALPAGYSLDVTEPLPLAVVNVLDPNGELAAIGRAVKVGEFAVYDRIETEVGHRRRGLGRAVMKKLETLAREAGATRGVLVATAEG</sequence>
<evidence type="ECO:0000313" key="3">
    <source>
        <dbReference type="Proteomes" id="UP001548713"/>
    </source>
</evidence>
<feature type="domain" description="N-acetyltransferase" evidence="1">
    <location>
        <begin position="33"/>
        <end position="87"/>
    </location>
</feature>
<dbReference type="Gene3D" id="3.40.630.30">
    <property type="match status" value="1"/>
</dbReference>
<name>A0ABV2D3M5_9SPHN</name>
<organism evidence="2 3">
    <name type="scientific">Novosphingobium kalidii</name>
    <dbReference type="NCBI Taxonomy" id="3230299"/>
    <lineage>
        <taxon>Bacteria</taxon>
        <taxon>Pseudomonadati</taxon>
        <taxon>Pseudomonadota</taxon>
        <taxon>Alphaproteobacteria</taxon>
        <taxon>Sphingomonadales</taxon>
        <taxon>Sphingomonadaceae</taxon>
        <taxon>Novosphingobium</taxon>
    </lineage>
</organism>
<reference evidence="2 3" key="1">
    <citation type="submission" date="2024-07" db="EMBL/GenBank/DDBJ databases">
        <title>Novosphingobium kalidii RD2P27.</title>
        <authorList>
            <person name="Sun J.-Q."/>
        </authorList>
    </citation>
    <scope>NUCLEOTIDE SEQUENCE [LARGE SCALE GENOMIC DNA]</scope>
    <source>
        <strain evidence="2 3">RD2P27</strain>
    </source>
</reference>
<dbReference type="EC" id="2.3.1.-" evidence="2"/>
<gene>
    <name evidence="2" type="ORF">ABVV53_13645</name>
</gene>
<dbReference type="InterPro" id="IPR000182">
    <property type="entry name" value="GNAT_dom"/>
</dbReference>
<evidence type="ECO:0000313" key="2">
    <source>
        <dbReference type="EMBL" id="MET1756482.1"/>
    </source>
</evidence>
<dbReference type="RefSeq" id="WP_353984974.1">
    <property type="nucleotide sequence ID" value="NZ_JBEWLY010000022.1"/>
</dbReference>
<dbReference type="Proteomes" id="UP001548713">
    <property type="component" value="Unassembled WGS sequence"/>
</dbReference>